<dbReference type="Proteomes" id="UP000298493">
    <property type="component" value="Unassembled WGS sequence"/>
</dbReference>
<protein>
    <submittedName>
        <fullName evidence="1">Pigment biosynthesis protein Ayg1</fullName>
    </submittedName>
</protein>
<keyword evidence="2" id="KW-1185">Reference proteome</keyword>
<dbReference type="STRING" id="86259.A0A4Z1P6I3"/>
<proteinExistence type="predicted"/>
<dbReference type="EMBL" id="SNSC02000004">
    <property type="protein sequence ID" value="TID24783.1"/>
    <property type="molecule type" value="Genomic_DNA"/>
</dbReference>
<sequence>MKGTKLWDVPIKEVVLPFKDAANGNKDSIPVYVRTPAAATKEKPVPIILLIIDLDGNRPDNSERTDDFTKRGWATVICDIPGVADCPSNKHDPLAPERLFTTILDYIESVPEFNARKLIA</sequence>
<dbReference type="SUPFAM" id="SSF53474">
    <property type="entry name" value="alpha/beta-Hydrolases"/>
    <property type="match status" value="1"/>
</dbReference>
<accession>A0A4Z1P6I3</accession>
<dbReference type="Gene3D" id="3.40.50.1820">
    <property type="entry name" value="alpha/beta hydrolase"/>
    <property type="match status" value="1"/>
</dbReference>
<organism evidence="1 2">
    <name type="scientific">Venturia nashicola</name>
    <dbReference type="NCBI Taxonomy" id="86259"/>
    <lineage>
        <taxon>Eukaryota</taxon>
        <taxon>Fungi</taxon>
        <taxon>Dikarya</taxon>
        <taxon>Ascomycota</taxon>
        <taxon>Pezizomycotina</taxon>
        <taxon>Dothideomycetes</taxon>
        <taxon>Pleosporomycetidae</taxon>
        <taxon>Venturiales</taxon>
        <taxon>Venturiaceae</taxon>
        <taxon>Venturia</taxon>
    </lineage>
</organism>
<dbReference type="AlphaFoldDB" id="A0A4Z1P6I3"/>
<comment type="caution">
    <text evidence="1">The sequence shown here is derived from an EMBL/GenBank/DDBJ whole genome shotgun (WGS) entry which is preliminary data.</text>
</comment>
<reference evidence="1 2" key="1">
    <citation type="submission" date="2019-04" db="EMBL/GenBank/DDBJ databases">
        <title>High contiguity whole genome sequence and gene annotation resource for two Venturia nashicola isolates.</title>
        <authorList>
            <person name="Prokchorchik M."/>
            <person name="Won K."/>
            <person name="Lee Y."/>
            <person name="Choi E.D."/>
            <person name="Segonzac C."/>
            <person name="Sohn K.H."/>
        </authorList>
    </citation>
    <scope>NUCLEOTIDE SEQUENCE [LARGE SCALE GENOMIC DNA]</scope>
    <source>
        <strain evidence="1 2">PRI2</strain>
    </source>
</reference>
<name>A0A4Z1P6I3_9PEZI</name>
<dbReference type="InterPro" id="IPR029058">
    <property type="entry name" value="AB_hydrolase_fold"/>
</dbReference>
<evidence type="ECO:0000313" key="2">
    <source>
        <dbReference type="Proteomes" id="UP000298493"/>
    </source>
</evidence>
<gene>
    <name evidence="1" type="ORF">E6O75_ATG03988</name>
</gene>
<evidence type="ECO:0000313" key="1">
    <source>
        <dbReference type="EMBL" id="TID24783.1"/>
    </source>
</evidence>